<dbReference type="Proteomes" id="UP000032287">
    <property type="component" value="Unassembled WGS sequence"/>
</dbReference>
<reference evidence="6 7" key="1">
    <citation type="journal article" date="2015" name="Microbiology (Mosc.)">
        <title>Genomics of the Weissella cibaria species with an examination of its metabolic traits.</title>
        <authorList>
            <person name="Lynch K.M."/>
            <person name="Lucid A."/>
            <person name="Arendt E.K."/>
            <person name="Sleator R.D."/>
            <person name="Lucey B."/>
            <person name="Coffey A."/>
        </authorList>
    </citation>
    <scope>NUCLEOTIDE SEQUENCE [LARGE SCALE GENOMIC DNA]</scope>
    <source>
        <strain evidence="3 7">AB3b</strain>
        <strain evidence="4 6">MG1</strain>
    </source>
</reference>
<sequence>MKIAYASDTGRVRADNQDYVGVFINQTGAQLAIVADGVGGENGGDVAATMAVSHIGNEWQQTDVHDIWAAKDWMLQQTAQENETILKKANRYRTLRGMATTLVVAVILAEQVVIANLGDSRAYLIRDDEMRQLTVDHNLASELLQRGAITADEAVAHPGRHVITRQLGVTEEANPDVFEFATRPGDLLVLTTDGMPKHVSDAKVLATILASDNLTDAVASLIAQTNDAGGSDNVTVLIGQQESEDR</sequence>
<dbReference type="SUPFAM" id="SSF81606">
    <property type="entry name" value="PP2C-like"/>
    <property type="match status" value="1"/>
</dbReference>
<protein>
    <submittedName>
        <fullName evidence="5">Protein phosphatase</fullName>
    </submittedName>
</protein>
<keyword evidence="6" id="KW-1185">Reference proteome</keyword>
<evidence type="ECO:0000313" key="5">
    <source>
        <dbReference type="EMBL" id="OSP89288.1"/>
    </source>
</evidence>
<name>A0A0D1LW92_9LACO</name>
<organism evidence="3 7">
    <name type="scientific">Weissella cibaria</name>
    <dbReference type="NCBI Taxonomy" id="137591"/>
    <lineage>
        <taxon>Bacteria</taxon>
        <taxon>Bacillati</taxon>
        <taxon>Bacillota</taxon>
        <taxon>Bacilli</taxon>
        <taxon>Lactobacillales</taxon>
        <taxon>Lactobacillaceae</taxon>
        <taxon>Weissella</taxon>
    </lineage>
</organism>
<dbReference type="KEGG" id="wcb:AO080_05835"/>
<evidence type="ECO:0000313" key="4">
    <source>
        <dbReference type="EMBL" id="KIU20253.1"/>
    </source>
</evidence>
<dbReference type="InterPro" id="IPR036457">
    <property type="entry name" value="PPM-type-like_dom_sf"/>
</dbReference>
<evidence type="ECO:0000313" key="7">
    <source>
        <dbReference type="Proteomes" id="UP000032289"/>
    </source>
</evidence>
<evidence type="ECO:0000259" key="1">
    <source>
        <dbReference type="PROSITE" id="PS51746"/>
    </source>
</evidence>
<dbReference type="STRING" id="137591.AO080_05835"/>
<dbReference type="InterPro" id="IPR001932">
    <property type="entry name" value="PPM-type_phosphatase-like_dom"/>
</dbReference>
<dbReference type="NCBIfam" id="NF033484">
    <property type="entry name" value="Stp1_PP2C_phos"/>
    <property type="match status" value="1"/>
</dbReference>
<dbReference type="Proteomes" id="UP000032289">
    <property type="component" value="Unassembled WGS sequence"/>
</dbReference>
<accession>A0A0D1LW92</accession>
<evidence type="ECO:0000313" key="2">
    <source>
        <dbReference type="EMBL" id="AWF96086.1"/>
    </source>
</evidence>
<dbReference type="EMBL" id="NDXJ01000009">
    <property type="protein sequence ID" value="OSP89288.1"/>
    <property type="molecule type" value="Genomic_DNA"/>
</dbReference>
<dbReference type="GeneID" id="66962024"/>
<dbReference type="AlphaFoldDB" id="A0A0D1LW92"/>
<dbReference type="Proteomes" id="UP000193588">
    <property type="component" value="Unassembled WGS sequence"/>
</dbReference>
<dbReference type="EMBL" id="CP020928">
    <property type="protein sequence ID" value="AWF96086.1"/>
    <property type="molecule type" value="Genomic_DNA"/>
</dbReference>
<dbReference type="CDD" id="cd00143">
    <property type="entry name" value="PP2Cc"/>
    <property type="match status" value="1"/>
</dbReference>
<dbReference type="eggNOG" id="COG0631">
    <property type="taxonomic scope" value="Bacteria"/>
</dbReference>
<keyword evidence="3" id="KW-0378">Hydrolase</keyword>
<reference evidence="5 8" key="2">
    <citation type="submission" date="2017-04" db="EMBL/GenBank/DDBJ databases">
        <title>The genome sequence of Weissella cibaria isolated from wild Drosophila.</title>
        <authorList>
            <person name="Ricks N.J."/>
            <person name="Carroll C."/>
            <person name="Walters A."/>
            <person name="Newell P.D."/>
            <person name="Chaston J.M."/>
        </authorList>
    </citation>
    <scope>NUCLEOTIDE SEQUENCE [LARGE SCALE GENOMIC DNA]</scope>
    <source>
        <strain evidence="5 8">DmW_103</strain>
    </source>
</reference>
<dbReference type="EMBL" id="JWHT01000063">
    <property type="protein sequence ID" value="KIU20156.1"/>
    <property type="molecule type" value="Genomic_DNA"/>
</dbReference>
<dbReference type="Pfam" id="PF13672">
    <property type="entry name" value="PP2C_2"/>
    <property type="match status" value="1"/>
</dbReference>
<dbReference type="Gene3D" id="3.60.40.10">
    <property type="entry name" value="PPM-type phosphatase domain"/>
    <property type="match status" value="1"/>
</dbReference>
<gene>
    <name evidence="3" type="ORF">ab3b_02235</name>
    <name evidence="2" type="ORF">B6254_1704</name>
    <name evidence="5" type="ORF">B9D04_06920</name>
    <name evidence="4" type="ORF">QX99_01297</name>
</gene>
<dbReference type="PROSITE" id="PS51746">
    <property type="entry name" value="PPM_2"/>
    <property type="match status" value="1"/>
</dbReference>
<evidence type="ECO:0000313" key="9">
    <source>
        <dbReference type="Proteomes" id="UP000244870"/>
    </source>
</evidence>
<evidence type="ECO:0000313" key="3">
    <source>
        <dbReference type="EMBL" id="KIU20156.1"/>
    </source>
</evidence>
<dbReference type="SMART" id="SM00331">
    <property type="entry name" value="PP2C_SIG"/>
    <property type="match status" value="1"/>
</dbReference>
<proteinExistence type="predicted"/>
<evidence type="ECO:0000313" key="8">
    <source>
        <dbReference type="Proteomes" id="UP000193588"/>
    </source>
</evidence>
<dbReference type="GO" id="GO:0004722">
    <property type="term" value="F:protein serine/threonine phosphatase activity"/>
    <property type="evidence" value="ECO:0007669"/>
    <property type="project" value="InterPro"/>
</dbReference>
<dbReference type="SMART" id="SM00332">
    <property type="entry name" value="PP2Cc"/>
    <property type="match status" value="1"/>
</dbReference>
<reference evidence="2 9" key="3">
    <citation type="submission" date="2017-04" db="EMBL/GenBank/DDBJ databases">
        <title>Weissella cibaria strain m2 complete genome.</title>
        <authorList>
            <person name="Pan Q."/>
            <person name="Tan M."/>
            <person name="Yao F."/>
            <person name="Su S."/>
        </authorList>
    </citation>
    <scope>NUCLEOTIDE SEQUENCE [LARGE SCALE GENOMIC DNA]</scope>
    <source>
        <strain evidence="2 9">M2</strain>
    </source>
</reference>
<dbReference type="PATRIC" id="fig|137591.24.peg.2185"/>
<dbReference type="OrthoDB" id="9801841at2"/>
<dbReference type="EMBL" id="JWHU01000023">
    <property type="protein sequence ID" value="KIU20253.1"/>
    <property type="molecule type" value="Genomic_DNA"/>
</dbReference>
<dbReference type="Proteomes" id="UP000244870">
    <property type="component" value="Chromosome"/>
</dbReference>
<feature type="domain" description="PPM-type phosphatase" evidence="1">
    <location>
        <begin position="2"/>
        <end position="241"/>
    </location>
</feature>
<dbReference type="PANTHER" id="PTHR47992">
    <property type="entry name" value="PROTEIN PHOSPHATASE"/>
    <property type="match status" value="1"/>
</dbReference>
<dbReference type="InterPro" id="IPR015655">
    <property type="entry name" value="PP2C"/>
</dbReference>
<evidence type="ECO:0000313" key="6">
    <source>
        <dbReference type="Proteomes" id="UP000032287"/>
    </source>
</evidence>
<dbReference type="RefSeq" id="WP_010372773.1">
    <property type="nucleotide sequence ID" value="NZ_BJEF01000004.1"/>
</dbReference>